<reference evidence="1" key="1">
    <citation type="submission" date="2020-08" db="EMBL/GenBank/DDBJ databases">
        <title>Plant Genome Project.</title>
        <authorList>
            <person name="Zhang R.-G."/>
        </authorList>
    </citation>
    <scope>NUCLEOTIDE SEQUENCE</scope>
    <source>
        <strain evidence="1">WSP0</strain>
        <tissue evidence="1">Leaf</tissue>
    </source>
</reference>
<name>A0AAV6IMS0_9ERIC</name>
<gene>
    <name evidence="1" type="ORF">RHGRI_030340</name>
</gene>
<keyword evidence="2" id="KW-1185">Reference proteome</keyword>
<comment type="caution">
    <text evidence="1">The sequence shown here is derived from an EMBL/GenBank/DDBJ whole genome shotgun (WGS) entry which is preliminary data.</text>
</comment>
<proteinExistence type="predicted"/>
<sequence>MVKAILFLGRSSESWSFKDTVESLVRYRVALSRVWEALKGVDCSFTDGLRRELGYRWILSSSITGIWFPAIVQQRINI</sequence>
<evidence type="ECO:0000313" key="1">
    <source>
        <dbReference type="EMBL" id="KAG5529926.1"/>
    </source>
</evidence>
<dbReference type="Proteomes" id="UP000823749">
    <property type="component" value="Chromosome 10"/>
</dbReference>
<organism evidence="1 2">
    <name type="scientific">Rhododendron griersonianum</name>
    <dbReference type="NCBI Taxonomy" id="479676"/>
    <lineage>
        <taxon>Eukaryota</taxon>
        <taxon>Viridiplantae</taxon>
        <taxon>Streptophyta</taxon>
        <taxon>Embryophyta</taxon>
        <taxon>Tracheophyta</taxon>
        <taxon>Spermatophyta</taxon>
        <taxon>Magnoliopsida</taxon>
        <taxon>eudicotyledons</taxon>
        <taxon>Gunneridae</taxon>
        <taxon>Pentapetalae</taxon>
        <taxon>asterids</taxon>
        <taxon>Ericales</taxon>
        <taxon>Ericaceae</taxon>
        <taxon>Ericoideae</taxon>
        <taxon>Rhodoreae</taxon>
        <taxon>Rhododendron</taxon>
    </lineage>
</organism>
<accession>A0AAV6IMS0</accession>
<dbReference type="AlphaFoldDB" id="A0AAV6IMS0"/>
<protein>
    <submittedName>
        <fullName evidence="1">Uncharacterized protein</fullName>
    </submittedName>
</protein>
<dbReference type="EMBL" id="JACTNZ010000010">
    <property type="protein sequence ID" value="KAG5529926.1"/>
    <property type="molecule type" value="Genomic_DNA"/>
</dbReference>
<evidence type="ECO:0000313" key="2">
    <source>
        <dbReference type="Proteomes" id="UP000823749"/>
    </source>
</evidence>